<dbReference type="EMBL" id="QLMD01000015">
    <property type="protein sequence ID" value="RAJ93959.1"/>
    <property type="molecule type" value="Genomic_DNA"/>
</dbReference>
<sequence length="207" mass="23596">MNKFLMEANQFLSRNVPGYFHTDFPGAGQPGNPDFLYKIKNDPHHKWSQQHIRNALNGLNAVLSTDFPEILRQVEASVLTVCVVPRAKAESSYRLDQLLFKKTVGEYAHSTSGFIDGSNFIIRHTNTRTTHLRNPVEGFENDGRMPYRGIASDTCNFSEHIRGRDILLVDDIYTKTVNIDEDMVQALFDNRARSVVFYAIGNTPKRF</sequence>
<protein>
    <submittedName>
        <fullName evidence="2">Amidophosphoribosyltransferase</fullName>
    </submittedName>
</protein>
<accession>A0A327WPV0</accession>
<reference evidence="2 4" key="1">
    <citation type="journal article" date="2018" name="Front. Microbiol.">
        <title>Genome-Based Analysis Reveals the Taxonomy and Diversity of the Family Idiomarinaceae.</title>
        <authorList>
            <person name="Liu Y."/>
            <person name="Lai Q."/>
            <person name="Shao Z."/>
        </authorList>
    </citation>
    <scope>NUCLEOTIDE SEQUENCE [LARGE SCALE GENOMIC DNA]</scope>
    <source>
        <strain evidence="2 4">CF12-14</strain>
    </source>
</reference>
<dbReference type="AlphaFoldDB" id="A0A327WPV0"/>
<gene>
    <name evidence="1" type="ORF">B0I24_11562</name>
    <name evidence="2" type="ORF">CWE07_02590</name>
</gene>
<name>A0A327WPV0_9GAMM</name>
<reference evidence="1 3" key="2">
    <citation type="submission" date="2018-06" db="EMBL/GenBank/DDBJ databases">
        <title>Genomic Encyclopedia of Type Strains, Phase III (KMG-III): the genomes of soil and plant-associated and newly described type strains.</title>
        <authorList>
            <person name="Whitman W."/>
        </authorList>
    </citation>
    <scope>NUCLEOTIDE SEQUENCE [LARGE SCALE GENOMIC DNA]</scope>
    <source>
        <strain evidence="1 3">CGMCC 1.15366</strain>
    </source>
</reference>
<dbReference type="Proteomes" id="UP000249203">
    <property type="component" value="Unassembled WGS sequence"/>
</dbReference>
<comment type="caution">
    <text evidence="1">The sequence shown here is derived from an EMBL/GenBank/DDBJ whole genome shotgun (WGS) entry which is preliminary data.</text>
</comment>
<proteinExistence type="predicted"/>
<dbReference type="Proteomes" id="UP000287865">
    <property type="component" value="Unassembled WGS sequence"/>
</dbReference>
<evidence type="ECO:0000313" key="1">
    <source>
        <dbReference type="EMBL" id="RAJ93959.1"/>
    </source>
</evidence>
<dbReference type="RefSeq" id="WP_111570277.1">
    <property type="nucleotide sequence ID" value="NZ_PIPK01000002.1"/>
</dbReference>
<dbReference type="OrthoDB" id="9779910at2"/>
<evidence type="ECO:0000313" key="3">
    <source>
        <dbReference type="Proteomes" id="UP000249203"/>
    </source>
</evidence>
<organism evidence="1 3">
    <name type="scientific">Aliidiomarina maris</name>
    <dbReference type="NCBI Taxonomy" id="531312"/>
    <lineage>
        <taxon>Bacteria</taxon>
        <taxon>Pseudomonadati</taxon>
        <taxon>Pseudomonadota</taxon>
        <taxon>Gammaproteobacteria</taxon>
        <taxon>Alteromonadales</taxon>
        <taxon>Idiomarinaceae</taxon>
        <taxon>Aliidiomarina</taxon>
    </lineage>
</organism>
<evidence type="ECO:0000313" key="4">
    <source>
        <dbReference type="Proteomes" id="UP000287865"/>
    </source>
</evidence>
<evidence type="ECO:0000313" key="2">
    <source>
        <dbReference type="EMBL" id="RUO27536.1"/>
    </source>
</evidence>
<keyword evidence="4" id="KW-1185">Reference proteome</keyword>
<dbReference type="EMBL" id="PIPK01000002">
    <property type="protein sequence ID" value="RUO27536.1"/>
    <property type="molecule type" value="Genomic_DNA"/>
</dbReference>